<reference evidence="1 2" key="1">
    <citation type="journal article" date="2008" name="Genome Biol.">
        <title>A genomic analysis of the archaeal system Ignicoccus hospitalis-Nanoarchaeum equitans.</title>
        <authorList>
            <person name="Podar M."/>
            <person name="Anderson I."/>
            <person name="Makarova K.S."/>
            <person name="Elkins J.G."/>
            <person name="Ivanova N."/>
            <person name="Wall M.A."/>
            <person name="Lykidis A."/>
            <person name="Mavromatis K."/>
            <person name="Sun H."/>
            <person name="Hudson M.E."/>
            <person name="Chen W."/>
            <person name="Deciu C."/>
            <person name="Hutchison D."/>
            <person name="Eads J.R."/>
            <person name="Anderson A."/>
            <person name="Fernandes F."/>
            <person name="Szeto E."/>
            <person name="Lapidus A."/>
            <person name="Kyrpides N.C."/>
            <person name="Saier M.H.Jr."/>
            <person name="Richardson P.M."/>
            <person name="Rachel R."/>
            <person name="Huber H."/>
            <person name="Eisen J.A."/>
            <person name="Koonin E.V."/>
            <person name="Keller M."/>
            <person name="Stetter K.O."/>
        </authorList>
    </citation>
    <scope>NUCLEOTIDE SEQUENCE [LARGE SCALE GENOMIC DNA]</scope>
    <source>
        <strain evidence="2">KIN4/I / DSM 18386 / JCM 14125</strain>
    </source>
</reference>
<dbReference type="InterPro" id="IPR050772">
    <property type="entry name" value="Hydratase-Decarb/MhpD_sf"/>
</dbReference>
<dbReference type="STRING" id="453591.Igni_1126"/>
<keyword evidence="2" id="KW-1185">Reference proteome</keyword>
<dbReference type="Gene3D" id="3.90.850.10">
    <property type="entry name" value="Fumarylacetoacetase-like, C-terminal domain"/>
    <property type="match status" value="1"/>
</dbReference>
<evidence type="ECO:0000313" key="2">
    <source>
        <dbReference type="Proteomes" id="UP000000262"/>
    </source>
</evidence>
<accession>A8ABK1</accession>
<dbReference type="GO" id="GO:0008684">
    <property type="term" value="F:2-oxopent-4-enoate hydratase activity"/>
    <property type="evidence" value="ECO:0007669"/>
    <property type="project" value="TreeGrafter"/>
</dbReference>
<dbReference type="InterPro" id="IPR036663">
    <property type="entry name" value="Fumarylacetoacetase_C_sf"/>
</dbReference>
<evidence type="ECO:0000313" key="1">
    <source>
        <dbReference type="EMBL" id="ABU82303.1"/>
    </source>
</evidence>
<evidence type="ECO:0008006" key="3">
    <source>
        <dbReference type="Google" id="ProtNLM"/>
    </source>
</evidence>
<dbReference type="GO" id="GO:0005737">
    <property type="term" value="C:cytoplasm"/>
    <property type="evidence" value="ECO:0007669"/>
    <property type="project" value="TreeGrafter"/>
</dbReference>
<protein>
    <recommendedName>
        <fullName evidence="3">2-keto-4-pentenoate hydratase-like protein</fullName>
    </recommendedName>
</protein>
<dbReference type="SUPFAM" id="SSF56529">
    <property type="entry name" value="FAH"/>
    <property type="match status" value="1"/>
</dbReference>
<dbReference type="HOGENOM" id="CLU_1237911_0_0_2"/>
<dbReference type="EMBL" id="CP000816">
    <property type="protein sequence ID" value="ABU82303.1"/>
    <property type="molecule type" value="Genomic_DNA"/>
</dbReference>
<name>A8ABK1_IGNH4</name>
<proteinExistence type="predicted"/>
<dbReference type="PANTHER" id="PTHR30143:SF0">
    <property type="entry name" value="2-KETO-4-PENTENOATE HYDRATASE"/>
    <property type="match status" value="1"/>
</dbReference>
<dbReference type="Proteomes" id="UP000000262">
    <property type="component" value="Chromosome"/>
</dbReference>
<organism evidence="1 2">
    <name type="scientific">Ignicoccus hospitalis (strain KIN4/I / DSM 18386 / JCM 14125)</name>
    <dbReference type="NCBI Taxonomy" id="453591"/>
    <lineage>
        <taxon>Archaea</taxon>
        <taxon>Thermoproteota</taxon>
        <taxon>Thermoprotei</taxon>
        <taxon>Desulfurococcales</taxon>
        <taxon>Desulfurococcaceae</taxon>
        <taxon>Ignicoccus</taxon>
    </lineage>
</organism>
<dbReference type="eggNOG" id="arCOG06004">
    <property type="taxonomic scope" value="Archaea"/>
</dbReference>
<dbReference type="KEGG" id="iho:Igni_1126"/>
<dbReference type="AlphaFoldDB" id="A8ABK1"/>
<sequence length="223" mass="24445">MSDLATGNAALKGCDPFEWKRALEEKNWKCEPENLEEALEVQRKVAEVAKEVWGPVTGWKVGLTGEESKRKFGGGPITGPLFRDGLLGNGSSVELAKLSDPLAEPEIFFCDGSFFLAIEIPDNRYGKRWDELNWLMLLADLAASNKVVVGKEVELRDGEEVRVSGPGVNLVGRIDMKRINANVELLKDKEGCLLLGTVADPFKPTAGEYVMECCGGRATVKFI</sequence>
<gene>
    <name evidence="1" type="ordered locus">Igni_1126</name>
</gene>
<dbReference type="PANTHER" id="PTHR30143">
    <property type="entry name" value="ACID HYDRATASE"/>
    <property type="match status" value="1"/>
</dbReference>